<accession>A0A381UP66</accession>
<dbReference type="AlphaFoldDB" id="A0A381UP66"/>
<dbReference type="EMBL" id="UINC01006839">
    <property type="protein sequence ID" value="SVA29946.1"/>
    <property type="molecule type" value="Genomic_DNA"/>
</dbReference>
<organism evidence="2">
    <name type="scientific">marine metagenome</name>
    <dbReference type="NCBI Taxonomy" id="408172"/>
    <lineage>
        <taxon>unclassified sequences</taxon>
        <taxon>metagenomes</taxon>
        <taxon>ecological metagenomes</taxon>
    </lineage>
</organism>
<name>A0A381UP66_9ZZZZ</name>
<gene>
    <name evidence="2" type="ORF">METZ01_LOCUS82800</name>
</gene>
<protein>
    <submittedName>
        <fullName evidence="2">Uncharacterized protein</fullName>
    </submittedName>
</protein>
<evidence type="ECO:0000256" key="1">
    <source>
        <dbReference type="SAM" id="MobiDB-lite"/>
    </source>
</evidence>
<proteinExistence type="predicted"/>
<reference evidence="2" key="1">
    <citation type="submission" date="2018-05" db="EMBL/GenBank/DDBJ databases">
        <authorList>
            <person name="Lanie J.A."/>
            <person name="Ng W.-L."/>
            <person name="Kazmierczak K.M."/>
            <person name="Andrzejewski T.M."/>
            <person name="Davidsen T.M."/>
            <person name="Wayne K.J."/>
            <person name="Tettelin H."/>
            <person name="Glass J.I."/>
            <person name="Rusch D."/>
            <person name="Podicherti R."/>
            <person name="Tsui H.-C.T."/>
            <person name="Winkler M.E."/>
        </authorList>
    </citation>
    <scope>NUCLEOTIDE SEQUENCE</scope>
</reference>
<feature type="compositionally biased region" description="Basic residues" evidence="1">
    <location>
        <begin position="124"/>
        <end position="133"/>
    </location>
</feature>
<feature type="region of interest" description="Disordered" evidence="1">
    <location>
        <begin position="104"/>
        <end position="133"/>
    </location>
</feature>
<sequence length="133" mass="15610">MEDKSMKLTTLTILCSCFLLLASLVNGENKSIDKDKFMRINPNITNEALRAELENLGKEFDIERQRVRDSYDKKIETLKDERRIEIKSIKNEFGEKREALFTKYGESRKKTKPAINPNMEKREKGKKPLRKSK</sequence>
<evidence type="ECO:0000313" key="2">
    <source>
        <dbReference type="EMBL" id="SVA29946.1"/>
    </source>
</evidence>